<reference evidence="2" key="1">
    <citation type="submission" date="2021-01" db="EMBL/GenBank/DDBJ databases">
        <authorList>
            <consortium name="Aspergillus puulaauensis MK2 genome sequencing consortium"/>
            <person name="Kazuki M."/>
            <person name="Futagami T."/>
        </authorList>
    </citation>
    <scope>NUCLEOTIDE SEQUENCE</scope>
    <source>
        <strain evidence="2">MK2</strain>
    </source>
</reference>
<evidence type="ECO:0008006" key="4">
    <source>
        <dbReference type="Google" id="ProtNLM"/>
    </source>
</evidence>
<dbReference type="PANTHER" id="PTHR38111:SF11">
    <property type="entry name" value="TRANSCRIPTION FACTOR DOMAIN-CONTAINING PROTEIN-RELATED"/>
    <property type="match status" value="1"/>
</dbReference>
<accession>A0A7R7XXN0</accession>
<dbReference type="AlphaFoldDB" id="A0A7R7XXN0"/>
<reference evidence="2" key="2">
    <citation type="submission" date="2021-02" db="EMBL/GenBank/DDBJ databases">
        <title>Aspergillus puulaauensis MK2 genome sequence.</title>
        <authorList>
            <person name="Futagami T."/>
            <person name="Mori K."/>
            <person name="Kadooka C."/>
            <person name="Tanaka T."/>
        </authorList>
    </citation>
    <scope>NUCLEOTIDE SEQUENCE</scope>
    <source>
        <strain evidence="2">MK2</strain>
    </source>
</reference>
<keyword evidence="3" id="KW-1185">Reference proteome</keyword>
<name>A0A7R7XXN0_9EURO</name>
<protein>
    <recommendedName>
        <fullName evidence="4">C6 transcription factor</fullName>
    </recommendedName>
</protein>
<dbReference type="OrthoDB" id="4158087at2759"/>
<dbReference type="EMBL" id="AP024449">
    <property type="protein sequence ID" value="BCS29556.1"/>
    <property type="molecule type" value="Genomic_DNA"/>
</dbReference>
<sequence>MPWQFIDSSNNSRSNLTQVKRHVMHEYMRQKRQDDGTQETEGKPSKSHNTRPRTKRPKAGQKTKKKSTDSTESECGQLAQEPQSCSEISISGQRPNSPLSQGIDYTPAIRCQLVSVFLDAYLPSVSNPHQRIGGDFTGALPFRLGDSPMLDYAITALCAVYVGSSWQDRMLYREGVESYARAVQCLRGCIERSTTTQDMLYVTAALQTYEVVQPSQHGMAGWSAHVQGCRALLRHGRDGSDSALNDDELYRHMQMVIIAEAVVHRKSAYVPNPAWRPKTRTLFDQGLDFLVSGTSLMAEIRRLEQDRRRDKRTAGHRLLQECVRMEGELNIQYSALRSCMGFPDLWNTDEYEEHESDELEDLFFDDAFCFQSFPVAQVYSLHWATQLLTYMAIERLCCILDEPVVPGQPSAFLFTRSYRDIIDLASSSAVMICQSVKYCFSPGMNAFGVQVLFVRLWLANQFYHARPGFEKEYVWCQRIIRKITDSGFQGAPDFMNIHWPPLRKLRNDT</sequence>
<dbReference type="KEGG" id="apuu:APUU_71126S"/>
<organism evidence="2 3">
    <name type="scientific">Aspergillus puulaauensis</name>
    <dbReference type="NCBI Taxonomy" id="1220207"/>
    <lineage>
        <taxon>Eukaryota</taxon>
        <taxon>Fungi</taxon>
        <taxon>Dikarya</taxon>
        <taxon>Ascomycota</taxon>
        <taxon>Pezizomycotina</taxon>
        <taxon>Eurotiomycetes</taxon>
        <taxon>Eurotiomycetidae</taxon>
        <taxon>Eurotiales</taxon>
        <taxon>Aspergillaceae</taxon>
        <taxon>Aspergillus</taxon>
    </lineage>
</organism>
<dbReference type="GeneID" id="64979553"/>
<feature type="compositionally biased region" description="Polar residues" evidence="1">
    <location>
        <begin position="1"/>
        <end position="18"/>
    </location>
</feature>
<dbReference type="PANTHER" id="PTHR38111">
    <property type="entry name" value="ZN(2)-C6 FUNGAL-TYPE DOMAIN-CONTAINING PROTEIN-RELATED"/>
    <property type="match status" value="1"/>
</dbReference>
<evidence type="ECO:0000313" key="2">
    <source>
        <dbReference type="EMBL" id="BCS29556.1"/>
    </source>
</evidence>
<proteinExistence type="predicted"/>
<dbReference type="InterPro" id="IPR053178">
    <property type="entry name" value="Osmoadaptation_assoc"/>
</dbReference>
<dbReference type="Proteomes" id="UP000654913">
    <property type="component" value="Chromosome 7"/>
</dbReference>
<dbReference type="RefSeq" id="XP_041561742.1">
    <property type="nucleotide sequence ID" value="XM_041696075.1"/>
</dbReference>
<feature type="region of interest" description="Disordered" evidence="1">
    <location>
        <begin position="1"/>
        <end position="101"/>
    </location>
</feature>
<feature type="compositionally biased region" description="Basic and acidic residues" evidence="1">
    <location>
        <begin position="24"/>
        <end position="44"/>
    </location>
</feature>
<feature type="compositionally biased region" description="Polar residues" evidence="1">
    <location>
        <begin position="80"/>
        <end position="100"/>
    </location>
</feature>
<evidence type="ECO:0000256" key="1">
    <source>
        <dbReference type="SAM" id="MobiDB-lite"/>
    </source>
</evidence>
<evidence type="ECO:0000313" key="3">
    <source>
        <dbReference type="Proteomes" id="UP000654913"/>
    </source>
</evidence>
<gene>
    <name evidence="2" type="ORF">APUU_71126S</name>
</gene>
<feature type="compositionally biased region" description="Basic residues" evidence="1">
    <location>
        <begin position="45"/>
        <end position="65"/>
    </location>
</feature>